<dbReference type="AlphaFoldDB" id="A0A069PM45"/>
<evidence type="ECO:0000313" key="3">
    <source>
        <dbReference type="Proteomes" id="UP000027466"/>
    </source>
</evidence>
<feature type="transmembrane region" description="Helical" evidence="1">
    <location>
        <begin position="72"/>
        <end position="93"/>
    </location>
</feature>
<protein>
    <submittedName>
        <fullName evidence="2">Uncharacterized protein</fullName>
    </submittedName>
</protein>
<evidence type="ECO:0000313" key="2">
    <source>
        <dbReference type="EMBL" id="KDR38371.1"/>
    </source>
</evidence>
<accession>A0A069PM45</accession>
<name>A0A069PM45_9BURK</name>
<dbReference type="Proteomes" id="UP000027466">
    <property type="component" value="Unassembled WGS sequence"/>
</dbReference>
<keyword evidence="1" id="KW-0472">Membrane</keyword>
<keyword evidence="3" id="KW-1185">Reference proteome</keyword>
<dbReference type="STRING" id="60547.GCA_000751215_05277"/>
<keyword evidence="1" id="KW-0812">Transmembrane</keyword>
<proteinExistence type="predicted"/>
<dbReference type="EMBL" id="JFHC01000093">
    <property type="protein sequence ID" value="KDR38371.1"/>
    <property type="molecule type" value="Genomic_DNA"/>
</dbReference>
<organism evidence="2 3">
    <name type="scientific">Caballeronia glathei</name>
    <dbReference type="NCBI Taxonomy" id="60547"/>
    <lineage>
        <taxon>Bacteria</taxon>
        <taxon>Pseudomonadati</taxon>
        <taxon>Pseudomonadota</taxon>
        <taxon>Betaproteobacteria</taxon>
        <taxon>Burkholderiales</taxon>
        <taxon>Burkholderiaceae</taxon>
        <taxon>Caballeronia</taxon>
    </lineage>
</organism>
<evidence type="ECO:0000256" key="1">
    <source>
        <dbReference type="SAM" id="Phobius"/>
    </source>
</evidence>
<keyword evidence="1" id="KW-1133">Transmembrane helix</keyword>
<dbReference type="RefSeq" id="WP_035942691.1">
    <property type="nucleotide sequence ID" value="NZ_CADFFX010000018.1"/>
</dbReference>
<reference evidence="2 3" key="1">
    <citation type="submission" date="2014-03" db="EMBL/GenBank/DDBJ databases">
        <title>Draft Genome Sequences of Four Burkholderia Strains.</title>
        <authorList>
            <person name="Liu X.Y."/>
            <person name="Li C.X."/>
            <person name="Xu J.H."/>
        </authorList>
    </citation>
    <scope>NUCLEOTIDE SEQUENCE [LARGE SCALE GENOMIC DNA]</scope>
    <source>
        <strain evidence="2 3">DSM 50014</strain>
    </source>
</reference>
<gene>
    <name evidence="2" type="ORF">BG61_41275</name>
</gene>
<feature type="transmembrane region" description="Helical" evidence="1">
    <location>
        <begin position="47"/>
        <end position="65"/>
    </location>
</feature>
<comment type="caution">
    <text evidence="2">The sequence shown here is derived from an EMBL/GenBank/DDBJ whole genome shotgun (WGS) entry which is preliminary data.</text>
</comment>
<sequence length="95" mass="10795">MKGRYLAIAALQLAFIVISAVLRRQTWPEIDFSEGVRPMSLTARLASGFLFAWLTTIFIAAFAAFRDPRNRTLIILSLILLLPFFEFLGWLIASF</sequence>